<comment type="caution">
    <text evidence="1">The sequence shown here is derived from an EMBL/GenBank/DDBJ whole genome shotgun (WGS) entry which is preliminary data.</text>
</comment>
<gene>
    <name evidence="1" type="ORF">ASZ90_013147</name>
</gene>
<dbReference type="AlphaFoldDB" id="A0A0W8F8D3"/>
<reference evidence="1" key="1">
    <citation type="journal article" date="2015" name="Proc. Natl. Acad. Sci. U.S.A.">
        <title>Networks of energetic and metabolic interactions define dynamics in microbial communities.</title>
        <authorList>
            <person name="Embree M."/>
            <person name="Liu J.K."/>
            <person name="Al-Bassam M.M."/>
            <person name="Zengler K."/>
        </authorList>
    </citation>
    <scope>NUCLEOTIDE SEQUENCE</scope>
</reference>
<name>A0A0W8F8D3_9ZZZZ</name>
<sequence>MEIITNMRKSIEEFQNVNIDGYIARNALYVRTLNNPNIRRDVVRRVDMAAAPDGISRAQISAGGTIPDEITTGAKEDIHPIWWIADAVIMNEAEISIDPTRWDLDVRVAMLECQRRENYTAINGDANHNITGIVGAAQANPRGSIVASGASGNQENNSGAWDGSEQDGKMDPYEDLRLATGMVNPEFPRSSLNLLGRPESLNYLWSKNEFRETYVSEIAGLFGRADGSTDFLIPCDYMPANTVYVVAKHMNAGEIVIAQDYDVDADYPRQKGKNRYAEIGGWVGFEIHDPSGFVQVAIN</sequence>
<protein>
    <recommendedName>
        <fullName evidence="2">Phage major capsid protein</fullName>
    </recommendedName>
</protein>
<organism evidence="1">
    <name type="scientific">hydrocarbon metagenome</name>
    <dbReference type="NCBI Taxonomy" id="938273"/>
    <lineage>
        <taxon>unclassified sequences</taxon>
        <taxon>metagenomes</taxon>
        <taxon>ecological metagenomes</taxon>
    </lineage>
</organism>
<proteinExistence type="predicted"/>
<dbReference type="EMBL" id="LNQE01001460">
    <property type="protein sequence ID" value="KUG17144.1"/>
    <property type="molecule type" value="Genomic_DNA"/>
</dbReference>
<evidence type="ECO:0000313" key="1">
    <source>
        <dbReference type="EMBL" id="KUG17144.1"/>
    </source>
</evidence>
<evidence type="ECO:0008006" key="2">
    <source>
        <dbReference type="Google" id="ProtNLM"/>
    </source>
</evidence>
<accession>A0A0W8F8D3</accession>